<feature type="domain" description="SGNH hydrolase-type esterase" evidence="1">
    <location>
        <begin position="40"/>
        <end position="189"/>
    </location>
</feature>
<protein>
    <recommendedName>
        <fullName evidence="1">SGNH hydrolase-type esterase domain-containing protein</fullName>
    </recommendedName>
</protein>
<dbReference type="AlphaFoldDB" id="A0A1F6W141"/>
<dbReference type="GO" id="GO:0004622">
    <property type="term" value="F:phosphatidylcholine lysophospholipase activity"/>
    <property type="evidence" value="ECO:0007669"/>
    <property type="project" value="TreeGrafter"/>
</dbReference>
<dbReference type="Pfam" id="PF13472">
    <property type="entry name" value="Lipase_GDSL_2"/>
    <property type="match status" value="1"/>
</dbReference>
<gene>
    <name evidence="2" type="ORF">A3C67_00785</name>
</gene>
<dbReference type="EMBL" id="MFUG01000017">
    <property type="protein sequence ID" value="OGI75630.1"/>
    <property type="molecule type" value="Genomic_DNA"/>
</dbReference>
<reference evidence="2 3" key="1">
    <citation type="journal article" date="2016" name="Nat. Commun.">
        <title>Thousands of microbial genomes shed light on interconnected biogeochemical processes in an aquifer system.</title>
        <authorList>
            <person name="Anantharaman K."/>
            <person name="Brown C.T."/>
            <person name="Hug L.A."/>
            <person name="Sharon I."/>
            <person name="Castelle C.J."/>
            <person name="Probst A.J."/>
            <person name="Thomas B.C."/>
            <person name="Singh A."/>
            <person name="Wilkins M.J."/>
            <person name="Karaoz U."/>
            <person name="Brodie E.L."/>
            <person name="Williams K.H."/>
            <person name="Hubbard S.S."/>
            <person name="Banfield J.F."/>
        </authorList>
    </citation>
    <scope>NUCLEOTIDE SEQUENCE [LARGE SCALE GENOMIC DNA]</scope>
</reference>
<proteinExistence type="predicted"/>
<evidence type="ECO:0000259" key="1">
    <source>
        <dbReference type="Pfam" id="PF13472"/>
    </source>
</evidence>
<sequence length="204" mass="21925">MQKIITIVLVLAVIVTVLIFILKESPKITNYPPQGKIIVAFGDSLVEGAGAKAGNDFVSLLSLRIGEPIINLGVPGNTSADGLLRIEQVNEEDPKVVLVLLGGNDFLRKVPIVETFKNIDSIVLKLQSEGAVVVLLGIKGGLLGDQYAEYFENIAESRGALYVPNVLAGLLGNSEFMDDSIHPNDAGYKKIAEKIYPVLEKALK</sequence>
<accession>A0A1F6W141</accession>
<comment type="caution">
    <text evidence="2">The sequence shown here is derived from an EMBL/GenBank/DDBJ whole genome shotgun (WGS) entry which is preliminary data.</text>
</comment>
<dbReference type="Gene3D" id="3.40.50.1110">
    <property type="entry name" value="SGNH hydrolase"/>
    <property type="match status" value="1"/>
</dbReference>
<evidence type="ECO:0000313" key="3">
    <source>
        <dbReference type="Proteomes" id="UP000179275"/>
    </source>
</evidence>
<evidence type="ECO:0000313" key="2">
    <source>
        <dbReference type="EMBL" id="OGI75630.1"/>
    </source>
</evidence>
<dbReference type="InterPro" id="IPR036514">
    <property type="entry name" value="SGNH_hydro_sf"/>
</dbReference>
<dbReference type="InterPro" id="IPR013830">
    <property type="entry name" value="SGNH_hydro"/>
</dbReference>
<dbReference type="STRING" id="1801756.A3C67_00785"/>
<dbReference type="PANTHER" id="PTHR30383">
    <property type="entry name" value="THIOESTERASE 1/PROTEASE 1/LYSOPHOSPHOLIPASE L1"/>
    <property type="match status" value="1"/>
</dbReference>
<organism evidence="2 3">
    <name type="scientific">Candidatus Nomurabacteria bacterium RIFCSPHIGHO2_02_FULL_42_19</name>
    <dbReference type="NCBI Taxonomy" id="1801756"/>
    <lineage>
        <taxon>Bacteria</taxon>
        <taxon>Candidatus Nomuraibacteriota</taxon>
    </lineage>
</organism>
<name>A0A1F6W141_9BACT</name>
<dbReference type="PANTHER" id="PTHR30383:SF24">
    <property type="entry name" value="THIOESTERASE 1_PROTEASE 1_LYSOPHOSPHOLIPASE L1"/>
    <property type="match status" value="1"/>
</dbReference>
<dbReference type="SUPFAM" id="SSF52266">
    <property type="entry name" value="SGNH hydrolase"/>
    <property type="match status" value="1"/>
</dbReference>
<dbReference type="Proteomes" id="UP000179275">
    <property type="component" value="Unassembled WGS sequence"/>
</dbReference>
<dbReference type="InterPro" id="IPR051532">
    <property type="entry name" value="Ester_Hydrolysis_Enzymes"/>
</dbReference>